<dbReference type="GO" id="GO:0005975">
    <property type="term" value="P:carbohydrate metabolic process"/>
    <property type="evidence" value="ECO:0007669"/>
    <property type="project" value="InterPro"/>
</dbReference>
<accession>A0A5N5QQF0</accession>
<name>A0A5N5QQF0_9AGAM</name>
<dbReference type="SUPFAM" id="SSF48208">
    <property type="entry name" value="Six-hairpin glycosidases"/>
    <property type="match status" value="1"/>
</dbReference>
<comment type="caution">
    <text evidence="2">The sequence shown here is derived from an EMBL/GenBank/DDBJ whole genome shotgun (WGS) entry which is preliminary data.</text>
</comment>
<dbReference type="Proteomes" id="UP000383932">
    <property type="component" value="Unassembled WGS sequence"/>
</dbReference>
<evidence type="ECO:0000256" key="1">
    <source>
        <dbReference type="ARBA" id="ARBA00022801"/>
    </source>
</evidence>
<dbReference type="InterPro" id="IPR008928">
    <property type="entry name" value="6-hairpin_glycosidase_sf"/>
</dbReference>
<reference evidence="2 3" key="1">
    <citation type="journal article" date="2019" name="Fungal Biol. Biotechnol.">
        <title>Draft genome sequence of fastidious pathogen Ceratobasidium theobromae, which causes vascular-streak dieback in Theobroma cacao.</title>
        <authorList>
            <person name="Ali S.S."/>
            <person name="Asman A."/>
            <person name="Shao J."/>
            <person name="Firmansyah A.P."/>
            <person name="Susilo A.W."/>
            <person name="Rosmana A."/>
            <person name="McMahon P."/>
            <person name="Junaid M."/>
            <person name="Guest D."/>
            <person name="Kheng T.Y."/>
            <person name="Meinhardt L.W."/>
            <person name="Bailey B.A."/>
        </authorList>
    </citation>
    <scope>NUCLEOTIDE SEQUENCE [LARGE SCALE GENOMIC DNA]</scope>
    <source>
        <strain evidence="2 3">CT2</strain>
    </source>
</reference>
<dbReference type="PANTHER" id="PTHR41814:SF1">
    <property type="entry name" value="CELLULASE"/>
    <property type="match status" value="1"/>
</dbReference>
<dbReference type="GO" id="GO:0016787">
    <property type="term" value="F:hydrolase activity"/>
    <property type="evidence" value="ECO:0007669"/>
    <property type="project" value="UniProtKB-KW"/>
</dbReference>
<dbReference type="InterPro" id="IPR010905">
    <property type="entry name" value="Glyco_hydro_88"/>
</dbReference>
<dbReference type="EMBL" id="SSOP01000038">
    <property type="protein sequence ID" value="KAB5593386.1"/>
    <property type="molecule type" value="Genomic_DNA"/>
</dbReference>
<organism evidence="2 3">
    <name type="scientific">Ceratobasidium theobromae</name>
    <dbReference type="NCBI Taxonomy" id="1582974"/>
    <lineage>
        <taxon>Eukaryota</taxon>
        <taxon>Fungi</taxon>
        <taxon>Dikarya</taxon>
        <taxon>Basidiomycota</taxon>
        <taxon>Agaricomycotina</taxon>
        <taxon>Agaricomycetes</taxon>
        <taxon>Cantharellales</taxon>
        <taxon>Ceratobasidiaceae</taxon>
        <taxon>Ceratobasidium</taxon>
    </lineage>
</organism>
<dbReference type="InterPro" id="IPR012341">
    <property type="entry name" value="6hp_glycosidase-like_sf"/>
</dbReference>
<keyword evidence="1" id="KW-0378">Hydrolase</keyword>
<protein>
    <recommendedName>
        <fullName evidence="4">Glycoside hydrolase family protein</fullName>
    </recommendedName>
</protein>
<keyword evidence="3" id="KW-1185">Reference proteome</keyword>
<sequence length="520" mass="55222">MLSVSLTAKRSITLVKTKLVRVLEALRDPAAAHVSHIHGCHIQDLALSSKPWNVTLKLFYACGAAACLPDGYTYGTCGFASPPAIVAMFSLTLLAVAACVARAAPIVEVPVSLLTTSQINLVRQRLIEGSQARQLGTSTQALLEYDYPSLSVYGSLALAIPNPIDTSLIPGSVYSVTDRVIQTRNPLVSEAFVYDTSVGDPASLGVAILVANFSGATGGDYNTAIQQQLDYLLTKAPRNTDGAISHRSEQIQLWSDNVSMVPPFLAYYGALHNNATVMAEAYNQVRTYRNGLKLDSNTGLWRHIQLGTNVDIGHWSSGNGWAASGMMRVLATIASSSFSGLYPNEQADLATWIAEILTSAWAYQLPNGALYNYPDLSSPASATPSYEASPSTAFSDASGTALLAATTYRLAAHLVRHPRVTSTNGTGSTTRSLADVLARSGYSVRSLLEPASKARKAVAASVDPSTGWLTGVANPWSYSQPGTVSPEGQAFVLMLEAAVKDWETLIKSTDQNTLNAGLGD</sequence>
<proteinExistence type="predicted"/>
<dbReference type="Gene3D" id="1.50.10.10">
    <property type="match status" value="1"/>
</dbReference>
<dbReference type="Pfam" id="PF07470">
    <property type="entry name" value="Glyco_hydro_88"/>
    <property type="match status" value="1"/>
</dbReference>
<dbReference type="PANTHER" id="PTHR41814">
    <property type="entry name" value="EXPRESSED PROTEIN"/>
    <property type="match status" value="1"/>
</dbReference>
<gene>
    <name evidence="2" type="ORF">CTheo_3124</name>
</gene>
<evidence type="ECO:0008006" key="4">
    <source>
        <dbReference type="Google" id="ProtNLM"/>
    </source>
</evidence>
<evidence type="ECO:0000313" key="2">
    <source>
        <dbReference type="EMBL" id="KAB5593386.1"/>
    </source>
</evidence>
<dbReference type="AlphaFoldDB" id="A0A5N5QQF0"/>
<evidence type="ECO:0000313" key="3">
    <source>
        <dbReference type="Proteomes" id="UP000383932"/>
    </source>
</evidence>
<dbReference type="OrthoDB" id="4138492at2759"/>